<dbReference type="Proteomes" id="UP000283269">
    <property type="component" value="Unassembled WGS sequence"/>
</dbReference>
<evidence type="ECO:0000313" key="1">
    <source>
        <dbReference type="EMBL" id="PPQ94556.1"/>
    </source>
</evidence>
<protein>
    <submittedName>
        <fullName evidence="1">Uncharacterized protein</fullName>
    </submittedName>
</protein>
<organism evidence="1 2">
    <name type="scientific">Psilocybe cyanescens</name>
    <dbReference type="NCBI Taxonomy" id="93625"/>
    <lineage>
        <taxon>Eukaryota</taxon>
        <taxon>Fungi</taxon>
        <taxon>Dikarya</taxon>
        <taxon>Basidiomycota</taxon>
        <taxon>Agaricomycotina</taxon>
        <taxon>Agaricomycetes</taxon>
        <taxon>Agaricomycetidae</taxon>
        <taxon>Agaricales</taxon>
        <taxon>Agaricineae</taxon>
        <taxon>Strophariaceae</taxon>
        <taxon>Psilocybe</taxon>
    </lineage>
</organism>
<accession>A0A409XV28</accession>
<dbReference type="EMBL" id="NHYD01000307">
    <property type="protein sequence ID" value="PPQ94556.1"/>
    <property type="molecule type" value="Genomic_DNA"/>
</dbReference>
<proteinExistence type="predicted"/>
<dbReference type="OrthoDB" id="3059364at2759"/>
<sequence>MSAIITAKVIPPSTLFGELLRRSRFAAYDPAILQTYSAPPLIPSAKIWVLKVPLSAAASRVYWPPTIRRYIEWNRADHQVKVVKAVEEMNTAPGIVPQLHGSLDSSK</sequence>
<dbReference type="AlphaFoldDB" id="A0A409XV28"/>
<gene>
    <name evidence="1" type="ORF">CVT25_012033</name>
</gene>
<reference evidence="1 2" key="1">
    <citation type="journal article" date="2018" name="Evol. Lett.">
        <title>Horizontal gene cluster transfer increased hallucinogenic mushroom diversity.</title>
        <authorList>
            <person name="Reynolds H.T."/>
            <person name="Vijayakumar V."/>
            <person name="Gluck-Thaler E."/>
            <person name="Korotkin H.B."/>
            <person name="Matheny P.B."/>
            <person name="Slot J.C."/>
        </authorList>
    </citation>
    <scope>NUCLEOTIDE SEQUENCE [LARGE SCALE GENOMIC DNA]</scope>
    <source>
        <strain evidence="1 2">2631</strain>
    </source>
</reference>
<dbReference type="STRING" id="93625.A0A409XV28"/>
<keyword evidence="2" id="KW-1185">Reference proteome</keyword>
<dbReference type="InParanoid" id="A0A409XV28"/>
<name>A0A409XV28_PSICY</name>
<comment type="caution">
    <text evidence="1">The sequence shown here is derived from an EMBL/GenBank/DDBJ whole genome shotgun (WGS) entry which is preliminary data.</text>
</comment>
<evidence type="ECO:0000313" key="2">
    <source>
        <dbReference type="Proteomes" id="UP000283269"/>
    </source>
</evidence>